<dbReference type="AlphaFoldDB" id="A0A6J7LWW1"/>
<sequence length="298" mass="33413">MGLDPEVALESSLGWREWGRHPIINCYASARTQLIDAKFTYRLGIHTTPIGRALKYPAIGLERVSRRLRSAYQDLLFRRYTALHGLHYGPTGRGYQTIAGGSHVDHLARYHGQIPRLAVFAYEYADILRYEDGDTFVDLGCGSGQNIRFLAERYPASLVIGTDMNADAVALVRGCEPSASVQLSVGDMRDAEFLSLLMSDRVDHVVLSHVFSLIFAPSARETRELRQGFIDRVVEGSRKSVIIIDNFGKRGELSIAIEQKQRAHVTDDVMSYFSKHVEGRAFMVESESSQAIIFSRKN</sequence>
<evidence type="ECO:0000259" key="1">
    <source>
        <dbReference type="Pfam" id="PF13649"/>
    </source>
</evidence>
<evidence type="ECO:0000313" key="2">
    <source>
        <dbReference type="EMBL" id="CAB4972528.1"/>
    </source>
</evidence>
<proteinExistence type="predicted"/>
<dbReference type="Pfam" id="PF13649">
    <property type="entry name" value="Methyltransf_25"/>
    <property type="match status" value="1"/>
</dbReference>
<name>A0A6J7LWW1_9ZZZZ</name>
<reference evidence="2" key="1">
    <citation type="submission" date="2020-05" db="EMBL/GenBank/DDBJ databases">
        <authorList>
            <person name="Chiriac C."/>
            <person name="Salcher M."/>
            <person name="Ghai R."/>
            <person name="Kavagutti S V."/>
        </authorList>
    </citation>
    <scope>NUCLEOTIDE SEQUENCE</scope>
</reference>
<feature type="domain" description="Methyltransferase" evidence="1">
    <location>
        <begin position="137"/>
        <end position="216"/>
    </location>
</feature>
<dbReference type="InterPro" id="IPR029063">
    <property type="entry name" value="SAM-dependent_MTases_sf"/>
</dbReference>
<dbReference type="Gene3D" id="3.40.50.150">
    <property type="entry name" value="Vaccinia Virus protein VP39"/>
    <property type="match status" value="1"/>
</dbReference>
<accession>A0A6J7LWW1</accession>
<dbReference type="InterPro" id="IPR041698">
    <property type="entry name" value="Methyltransf_25"/>
</dbReference>
<gene>
    <name evidence="2" type="ORF">UFOPK3772_03499</name>
</gene>
<dbReference type="EMBL" id="CAFBNE010000217">
    <property type="protein sequence ID" value="CAB4972528.1"/>
    <property type="molecule type" value="Genomic_DNA"/>
</dbReference>
<organism evidence="2">
    <name type="scientific">freshwater metagenome</name>
    <dbReference type="NCBI Taxonomy" id="449393"/>
    <lineage>
        <taxon>unclassified sequences</taxon>
        <taxon>metagenomes</taxon>
        <taxon>ecological metagenomes</taxon>
    </lineage>
</organism>
<protein>
    <submittedName>
        <fullName evidence="2">Unannotated protein</fullName>
    </submittedName>
</protein>
<dbReference type="SUPFAM" id="SSF53335">
    <property type="entry name" value="S-adenosyl-L-methionine-dependent methyltransferases"/>
    <property type="match status" value="1"/>
</dbReference>
<dbReference type="CDD" id="cd02440">
    <property type="entry name" value="AdoMet_MTases"/>
    <property type="match status" value="1"/>
</dbReference>